<evidence type="ECO:0000259" key="8">
    <source>
        <dbReference type="Pfam" id="PF13490"/>
    </source>
</evidence>
<keyword evidence="4" id="KW-0238">DNA-binding</keyword>
<dbReference type="NCBIfam" id="TIGR02937">
    <property type="entry name" value="sigma70-ECF"/>
    <property type="match status" value="1"/>
</dbReference>
<dbReference type="Gene3D" id="1.10.10.1320">
    <property type="entry name" value="Anti-sigma factor, zinc-finger domain"/>
    <property type="match status" value="1"/>
</dbReference>
<dbReference type="InterPro" id="IPR013325">
    <property type="entry name" value="RNA_pol_sigma_r2"/>
</dbReference>
<protein>
    <submittedName>
        <fullName evidence="9">RNA polymerase sigma-70 factor, ECF subfamily</fullName>
    </submittedName>
</protein>
<dbReference type="EMBL" id="FQUL01000002">
    <property type="protein sequence ID" value="SHE29222.1"/>
    <property type="molecule type" value="Genomic_DNA"/>
</dbReference>
<keyword evidence="3" id="KW-0731">Sigma factor</keyword>
<dbReference type="InterPro" id="IPR013249">
    <property type="entry name" value="RNA_pol_sigma70_r4_t2"/>
</dbReference>
<dbReference type="RefSeq" id="WP_072787815.1">
    <property type="nucleotide sequence ID" value="NZ_FQUL01000002.1"/>
</dbReference>
<evidence type="ECO:0000256" key="5">
    <source>
        <dbReference type="ARBA" id="ARBA00023163"/>
    </source>
</evidence>
<evidence type="ECO:0000256" key="1">
    <source>
        <dbReference type="ARBA" id="ARBA00010641"/>
    </source>
</evidence>
<comment type="similarity">
    <text evidence="1">Belongs to the sigma-70 factor family. ECF subfamily.</text>
</comment>
<dbReference type="CDD" id="cd06171">
    <property type="entry name" value="Sigma70_r4"/>
    <property type="match status" value="1"/>
</dbReference>
<sequence length="261" mass="29040">MVSQGAGVSPLDVFGSQLGDTIDGLLRYAVTLTGNSSDAEDLVMETVVRSLEKRDQFRQESSLATWLHSILYHIAVDKVRSDSKELSVDEVVGKWMNSEYSVDIEADLIRKETQMKVREALRRLPYNYRAAIILHDAEGLSAREISQLCGASLSTIKQRILRGRMMLLTALKSVDVSKLSTDTGSLSCWESRQMISDYLDDSLAQRQRNALEQHLSSCTTCPPLYRSLVGLRRVLGDLCEGDDDVPSEIRDRVLAKLSIGG</sequence>
<feature type="domain" description="RNA polymerase sigma-70 region 2" evidence="6">
    <location>
        <begin position="25"/>
        <end position="83"/>
    </location>
</feature>
<feature type="domain" description="Putative zinc-finger" evidence="8">
    <location>
        <begin position="191"/>
        <end position="221"/>
    </location>
</feature>
<gene>
    <name evidence="9" type="ORF">SAMN02745225_00171</name>
</gene>
<keyword evidence="5" id="KW-0804">Transcription</keyword>
<dbReference type="InterPro" id="IPR039425">
    <property type="entry name" value="RNA_pol_sigma-70-like"/>
</dbReference>
<dbReference type="AlphaFoldDB" id="A0A1M4SAK6"/>
<dbReference type="InterPro" id="IPR014284">
    <property type="entry name" value="RNA_pol_sigma-70_dom"/>
</dbReference>
<dbReference type="Pfam" id="PF13490">
    <property type="entry name" value="zf-HC2"/>
    <property type="match status" value="1"/>
</dbReference>
<dbReference type="GO" id="GO:0003677">
    <property type="term" value="F:DNA binding"/>
    <property type="evidence" value="ECO:0007669"/>
    <property type="project" value="UniProtKB-KW"/>
</dbReference>
<dbReference type="SUPFAM" id="SSF88659">
    <property type="entry name" value="Sigma3 and sigma4 domains of RNA polymerase sigma factors"/>
    <property type="match status" value="1"/>
</dbReference>
<evidence type="ECO:0000259" key="7">
    <source>
        <dbReference type="Pfam" id="PF08281"/>
    </source>
</evidence>
<dbReference type="SUPFAM" id="SSF88946">
    <property type="entry name" value="Sigma2 domain of RNA polymerase sigma factors"/>
    <property type="match status" value="1"/>
</dbReference>
<evidence type="ECO:0000259" key="6">
    <source>
        <dbReference type="Pfam" id="PF04542"/>
    </source>
</evidence>
<dbReference type="Gene3D" id="1.10.10.10">
    <property type="entry name" value="Winged helix-like DNA-binding domain superfamily/Winged helix DNA-binding domain"/>
    <property type="match status" value="1"/>
</dbReference>
<dbReference type="OrthoDB" id="7376212at2"/>
<keyword evidence="2" id="KW-0805">Transcription regulation</keyword>
<dbReference type="Pfam" id="PF04542">
    <property type="entry name" value="Sigma70_r2"/>
    <property type="match status" value="1"/>
</dbReference>
<name>A0A1M4SAK6_9ACTN</name>
<evidence type="ECO:0000313" key="9">
    <source>
        <dbReference type="EMBL" id="SHE29222.1"/>
    </source>
</evidence>
<dbReference type="PANTHER" id="PTHR43133">
    <property type="entry name" value="RNA POLYMERASE ECF-TYPE SIGMA FACTO"/>
    <property type="match status" value="1"/>
</dbReference>
<dbReference type="InterPro" id="IPR027383">
    <property type="entry name" value="Znf_put"/>
</dbReference>
<dbReference type="InterPro" id="IPR041916">
    <property type="entry name" value="Anti_sigma_zinc_sf"/>
</dbReference>
<dbReference type="Proteomes" id="UP000184295">
    <property type="component" value="Unassembled WGS sequence"/>
</dbReference>
<dbReference type="InterPro" id="IPR036388">
    <property type="entry name" value="WH-like_DNA-bd_sf"/>
</dbReference>
<dbReference type="Gene3D" id="1.10.1740.10">
    <property type="match status" value="1"/>
</dbReference>
<organism evidence="9 10">
    <name type="scientific">Ferrithrix thermotolerans DSM 19514</name>
    <dbReference type="NCBI Taxonomy" id="1121881"/>
    <lineage>
        <taxon>Bacteria</taxon>
        <taxon>Bacillati</taxon>
        <taxon>Actinomycetota</taxon>
        <taxon>Acidimicrobiia</taxon>
        <taxon>Acidimicrobiales</taxon>
        <taxon>Acidimicrobiaceae</taxon>
        <taxon>Ferrithrix</taxon>
    </lineage>
</organism>
<evidence type="ECO:0000256" key="2">
    <source>
        <dbReference type="ARBA" id="ARBA00023015"/>
    </source>
</evidence>
<evidence type="ECO:0000313" key="10">
    <source>
        <dbReference type="Proteomes" id="UP000184295"/>
    </source>
</evidence>
<accession>A0A1M4SAK6</accession>
<dbReference type="GO" id="GO:0006352">
    <property type="term" value="P:DNA-templated transcription initiation"/>
    <property type="evidence" value="ECO:0007669"/>
    <property type="project" value="InterPro"/>
</dbReference>
<reference evidence="10" key="1">
    <citation type="submission" date="2016-11" db="EMBL/GenBank/DDBJ databases">
        <authorList>
            <person name="Varghese N."/>
            <person name="Submissions S."/>
        </authorList>
    </citation>
    <scope>NUCLEOTIDE SEQUENCE [LARGE SCALE GENOMIC DNA]</scope>
    <source>
        <strain evidence="10">DSM 19514</strain>
    </source>
</reference>
<proteinExistence type="inferred from homology"/>
<dbReference type="GO" id="GO:0016987">
    <property type="term" value="F:sigma factor activity"/>
    <property type="evidence" value="ECO:0007669"/>
    <property type="project" value="UniProtKB-KW"/>
</dbReference>
<dbReference type="Pfam" id="PF08281">
    <property type="entry name" value="Sigma70_r4_2"/>
    <property type="match status" value="1"/>
</dbReference>
<evidence type="ECO:0000256" key="3">
    <source>
        <dbReference type="ARBA" id="ARBA00023082"/>
    </source>
</evidence>
<keyword evidence="10" id="KW-1185">Reference proteome</keyword>
<dbReference type="PANTHER" id="PTHR43133:SF8">
    <property type="entry name" value="RNA POLYMERASE SIGMA FACTOR HI_1459-RELATED"/>
    <property type="match status" value="1"/>
</dbReference>
<feature type="domain" description="RNA polymerase sigma factor 70 region 4 type 2" evidence="7">
    <location>
        <begin position="115"/>
        <end position="167"/>
    </location>
</feature>
<evidence type="ECO:0000256" key="4">
    <source>
        <dbReference type="ARBA" id="ARBA00023125"/>
    </source>
</evidence>
<dbReference type="InterPro" id="IPR013324">
    <property type="entry name" value="RNA_pol_sigma_r3/r4-like"/>
</dbReference>
<dbReference type="InterPro" id="IPR007627">
    <property type="entry name" value="RNA_pol_sigma70_r2"/>
</dbReference>
<dbReference type="STRING" id="1121881.SAMN02745225_00171"/>